<dbReference type="Proteomes" id="UP000291933">
    <property type="component" value="Unassembled WGS sequence"/>
</dbReference>
<dbReference type="OrthoDB" id="3240216at2"/>
<proteinExistence type="predicted"/>
<keyword evidence="2" id="KW-0812">Transmembrane</keyword>
<feature type="transmembrane region" description="Helical" evidence="2">
    <location>
        <begin position="109"/>
        <end position="135"/>
    </location>
</feature>
<name>A0A4Q9KLR2_PROTD</name>
<reference evidence="4 5" key="1">
    <citation type="submission" date="2019-01" db="EMBL/GenBank/DDBJ databases">
        <title>Lactibacter flavus gen. nov., sp. nov., a novel bacterium of the family Propionibacteriaceae isolated from raw milk and dairy products.</title>
        <authorList>
            <person name="Huptas C."/>
            <person name="Wenning M."/>
            <person name="Breitenwieser F."/>
            <person name="Doll E."/>
            <person name="Von Neubeck M."/>
            <person name="Busse H.-J."/>
            <person name="Scherer S."/>
        </authorList>
    </citation>
    <scope>NUCLEOTIDE SEQUENCE [LARGE SCALE GENOMIC DNA]</scope>
    <source>
        <strain evidence="4 5">DSM 22130</strain>
    </source>
</reference>
<keyword evidence="2" id="KW-0472">Membrane</keyword>
<feature type="compositionally biased region" description="Low complexity" evidence="1">
    <location>
        <begin position="8"/>
        <end position="18"/>
    </location>
</feature>
<feature type="domain" description="DUF3566" evidence="3">
    <location>
        <begin position="32"/>
        <end position="151"/>
    </location>
</feature>
<keyword evidence="2" id="KW-1133">Transmembrane helix</keyword>
<dbReference type="Pfam" id="PF12089">
    <property type="entry name" value="DUF3566"/>
    <property type="match status" value="1"/>
</dbReference>
<protein>
    <submittedName>
        <fullName evidence="4">DUF3566 domain-containing protein</fullName>
    </submittedName>
</protein>
<dbReference type="AlphaFoldDB" id="A0A4Q9KLR2"/>
<evidence type="ECO:0000313" key="4">
    <source>
        <dbReference type="EMBL" id="TBT95438.1"/>
    </source>
</evidence>
<dbReference type="EMBL" id="SDMR01000004">
    <property type="protein sequence ID" value="TBT95438.1"/>
    <property type="molecule type" value="Genomic_DNA"/>
</dbReference>
<feature type="compositionally biased region" description="Basic and acidic residues" evidence="1">
    <location>
        <begin position="19"/>
        <end position="29"/>
    </location>
</feature>
<dbReference type="RefSeq" id="WP_131171431.1">
    <property type="nucleotide sequence ID" value="NZ_FXTL01000004.1"/>
</dbReference>
<comment type="caution">
    <text evidence="4">The sequence shown here is derived from an EMBL/GenBank/DDBJ whole genome shotgun (WGS) entry which is preliminary data.</text>
</comment>
<gene>
    <name evidence="4" type="ORF">ET996_04825</name>
</gene>
<dbReference type="InterPro" id="IPR021949">
    <property type="entry name" value="DUF3566_TM"/>
</dbReference>
<evidence type="ECO:0000256" key="2">
    <source>
        <dbReference type="SAM" id="Phobius"/>
    </source>
</evidence>
<sequence>MSNPTVSAPAPVDAPAPEKAARAKAPAERRTRRARLRISRIDPWSVMKTSFLFSIAFGIMSWIAVYVVWSVIGASGLIDTLNGFLTTLLASPNDQSQVRLEDFVNTNKVMAVTALIAVINVVILTALATIFAFLYNLSANILGGLELTLAED</sequence>
<keyword evidence="5" id="KW-1185">Reference proteome</keyword>
<feature type="transmembrane region" description="Helical" evidence="2">
    <location>
        <begin position="50"/>
        <end position="72"/>
    </location>
</feature>
<organism evidence="4 5">
    <name type="scientific">Propioniciclava tarda</name>
    <dbReference type="NCBI Taxonomy" id="433330"/>
    <lineage>
        <taxon>Bacteria</taxon>
        <taxon>Bacillati</taxon>
        <taxon>Actinomycetota</taxon>
        <taxon>Actinomycetes</taxon>
        <taxon>Propionibacteriales</taxon>
        <taxon>Propionibacteriaceae</taxon>
        <taxon>Propioniciclava</taxon>
    </lineage>
</organism>
<evidence type="ECO:0000259" key="3">
    <source>
        <dbReference type="Pfam" id="PF12089"/>
    </source>
</evidence>
<accession>A0A4Q9KLR2</accession>
<evidence type="ECO:0000256" key="1">
    <source>
        <dbReference type="SAM" id="MobiDB-lite"/>
    </source>
</evidence>
<feature type="region of interest" description="Disordered" evidence="1">
    <location>
        <begin position="1"/>
        <end position="31"/>
    </location>
</feature>
<evidence type="ECO:0000313" key="5">
    <source>
        <dbReference type="Proteomes" id="UP000291933"/>
    </source>
</evidence>